<reference evidence="3 4" key="1">
    <citation type="journal article" date="2020" name="Front. Microbiol.">
        <title>Single-cell genomics of novel Actinobacteria with the Wood-Ljungdahl pathway discovered in a serpentinizing system.</title>
        <authorList>
            <person name="Merino N."/>
            <person name="Kawai M."/>
            <person name="Boyd E.S."/>
            <person name="Colman D.R."/>
            <person name="McGlynn S.E."/>
            <person name="Nealson K.H."/>
            <person name="Kurokawa K."/>
            <person name="Hongoh Y."/>
        </authorList>
    </citation>
    <scope>NUCLEOTIDE SEQUENCE [LARGE SCALE GENOMIC DNA]</scope>
    <source>
        <strain evidence="3 4">S03</strain>
    </source>
</reference>
<evidence type="ECO:0000259" key="2">
    <source>
        <dbReference type="PROSITE" id="PS50164"/>
    </source>
</evidence>
<dbReference type="EMBL" id="BLRU01000172">
    <property type="protein sequence ID" value="GFP19899.1"/>
    <property type="molecule type" value="Genomic_DNA"/>
</dbReference>
<gene>
    <name evidence="3" type="ORF">HKBW3S03_01403</name>
</gene>
<sequence length="244" mass="26937">MIKLGVVSVLKLASVRPPRRAGYAERSADRRGIGFQMKRSPRESFPTDIARKLRWYVYRLIDLRNGETFYVGKGQGNRVSSLIRAEQGLDGDDLDNKIKRIRKIRLAGFEVAHVIHRHGMDEKTAFEVEAALIDAYPGLTNVAGGRGRNDYGAMHAKGSFAATLPNLQCSGTRSCSSASIGVPLRPRCTRPLDTRGRSASLRPSRRKSFSPLSLWRVRIAGSKPSMGNGPGTRCMNDERGRVAV</sequence>
<dbReference type="PROSITE" id="PS50164">
    <property type="entry name" value="GIY_YIG"/>
    <property type="match status" value="1"/>
</dbReference>
<organism evidence="3 4">
    <name type="scientific">Candidatus Hakubella thermalkaliphila</name>
    <dbReference type="NCBI Taxonomy" id="2754717"/>
    <lineage>
        <taxon>Bacteria</taxon>
        <taxon>Bacillati</taxon>
        <taxon>Actinomycetota</taxon>
        <taxon>Actinomycetota incertae sedis</taxon>
        <taxon>Candidatus Hakubellales</taxon>
        <taxon>Candidatus Hakubellaceae</taxon>
        <taxon>Candidatus Hakubella</taxon>
    </lineage>
</organism>
<dbReference type="Proteomes" id="UP000574717">
    <property type="component" value="Unassembled WGS sequence"/>
</dbReference>
<dbReference type="CDD" id="cd10440">
    <property type="entry name" value="GIY-YIG_COG3680"/>
    <property type="match status" value="1"/>
</dbReference>
<protein>
    <recommendedName>
        <fullName evidence="2">GIY-YIG domain-containing protein</fullName>
    </recommendedName>
</protein>
<evidence type="ECO:0000256" key="1">
    <source>
        <dbReference type="SAM" id="MobiDB-lite"/>
    </source>
</evidence>
<proteinExistence type="predicted"/>
<comment type="caution">
    <text evidence="3">The sequence shown here is derived from an EMBL/GenBank/DDBJ whole genome shotgun (WGS) entry which is preliminary data.</text>
</comment>
<name>A0A6V8NHX2_9ACTN</name>
<dbReference type="AlphaFoldDB" id="A0A6V8NHX2"/>
<feature type="compositionally biased region" description="Basic and acidic residues" evidence="1">
    <location>
        <begin position="235"/>
        <end position="244"/>
    </location>
</feature>
<feature type="domain" description="GIY-YIG" evidence="2">
    <location>
        <begin position="53"/>
        <end position="142"/>
    </location>
</feature>
<accession>A0A6V8NHX2</accession>
<evidence type="ECO:0000313" key="3">
    <source>
        <dbReference type="EMBL" id="GFP19899.1"/>
    </source>
</evidence>
<dbReference type="InterPro" id="IPR000305">
    <property type="entry name" value="GIY-YIG_endonuc"/>
</dbReference>
<dbReference type="Pfam" id="PF22945">
    <property type="entry name" value="LEM-3_GIY-YIG"/>
    <property type="match status" value="1"/>
</dbReference>
<feature type="region of interest" description="Disordered" evidence="1">
    <location>
        <begin position="221"/>
        <end position="244"/>
    </location>
</feature>
<evidence type="ECO:0000313" key="4">
    <source>
        <dbReference type="Proteomes" id="UP000574717"/>
    </source>
</evidence>